<feature type="compositionally biased region" description="Low complexity" evidence="1">
    <location>
        <begin position="490"/>
        <end position="531"/>
    </location>
</feature>
<reference evidence="3 4" key="1">
    <citation type="journal article" date="2011" name="Proc. Natl. Acad. Sci. U.S.A.">
        <title>Evolutionary erosion of yeast sex chromosomes by mating-type switching accidents.</title>
        <authorList>
            <person name="Gordon J.L."/>
            <person name="Armisen D."/>
            <person name="Proux-Wera E."/>
            <person name="Oheigeartaigh S.S."/>
            <person name="Byrne K.P."/>
            <person name="Wolfe K.H."/>
        </authorList>
    </citation>
    <scope>NUCLEOTIDE SEQUENCE [LARGE SCALE GENOMIC DNA]</scope>
    <source>
        <strain evidence="4">ATCC 76901 / BCRC 22586 / CBS 4309 / NBRC 1992 / NRRL Y-12630</strain>
    </source>
</reference>
<feature type="chain" id="PRO_5005348198" description="Hyphally-regulated cell wall protein N-terminal domain-containing protein" evidence="2">
    <location>
        <begin position="27"/>
        <end position="666"/>
    </location>
</feature>
<dbReference type="EMBL" id="HE576753">
    <property type="protein sequence ID" value="CCC68511.1"/>
    <property type="molecule type" value="Genomic_DNA"/>
</dbReference>
<evidence type="ECO:0008006" key="5">
    <source>
        <dbReference type="Google" id="ProtNLM"/>
    </source>
</evidence>
<dbReference type="GeneID" id="96902070"/>
<gene>
    <name evidence="3" type="primary">NCAS0B04270</name>
    <name evidence="3" type="ordered locus">NCAS_0B04270</name>
</gene>
<feature type="signal peptide" evidence="2">
    <location>
        <begin position="1"/>
        <end position="26"/>
    </location>
</feature>
<keyword evidence="4" id="KW-1185">Reference proteome</keyword>
<organism evidence="3 4">
    <name type="scientific">Naumovozyma castellii</name>
    <name type="common">Yeast</name>
    <name type="synonym">Saccharomyces castellii</name>
    <dbReference type="NCBI Taxonomy" id="27288"/>
    <lineage>
        <taxon>Eukaryota</taxon>
        <taxon>Fungi</taxon>
        <taxon>Dikarya</taxon>
        <taxon>Ascomycota</taxon>
        <taxon>Saccharomycotina</taxon>
        <taxon>Saccharomycetes</taxon>
        <taxon>Saccharomycetales</taxon>
        <taxon>Saccharomycetaceae</taxon>
        <taxon>Naumovozyma</taxon>
    </lineage>
</organism>
<evidence type="ECO:0000313" key="4">
    <source>
        <dbReference type="Proteomes" id="UP000001640"/>
    </source>
</evidence>
<dbReference type="InParanoid" id="G0VAI6"/>
<feature type="compositionally biased region" description="Polar residues" evidence="1">
    <location>
        <begin position="467"/>
        <end position="489"/>
    </location>
</feature>
<dbReference type="AlphaFoldDB" id="G0VAI6"/>
<sequence>MIMNSFKSLLGNTLLFLSLQSIPTFALDVKRDVIITDQTFLDGLSNESITIESGFSLQLLDGPNINLTGDLTVDGSLVIGSYTATNLKINIDSDTLTNNGNFYVMNFQATTTDTYTFNNLYNYGNIIMASNIQGVTDLLPTINDQFYNEGHIFILAANQIGFSTPKSGITNSGTIELEGTVSITVPMSGSGCVVSSGALSLDYSNNIDQTIVVNGGQFVILSGLESGNIPKVRVPGDASSPYILMKNSPTGAITYNATTGILTYPPYQIDIGLGYPTSGWKVSESQCTYTSDTTLPCFVFLAQTTAQSYPSNCAASLYPNGYPYFGFNATQPDFVPEFPTPYTTWVSSSKHLIEEIVSFYLTISSDGLPVTVKTTSIIPQSSSSLKLKSFSSLIALSSTSDNVISPHFSSVSSSRPIFASSSERSIPLSSTSDTITSFDFNTEAKSSYLISPSSTITASTELKFSAATDSVSVSNTPRSDLSSSTQKSEVSLTSILSDVSSSESESNTENHTPSLTTKSVTSSLNSLSSSSEPDTIALSGSSDQPSFDSATTSLSPDLSSDEISHVSTSVIPLSEELSSKSTSTMSASLSGTSLNSQFISTADLSHFTDYSQPSSRVDSTQTWIVVTITEFERTIHTSVFNFTPWTGFANVTASSIVVSLHGSKRS</sequence>
<keyword evidence="2" id="KW-0732">Signal</keyword>
<feature type="compositionally biased region" description="Polar residues" evidence="1">
    <location>
        <begin position="538"/>
        <end position="558"/>
    </location>
</feature>
<evidence type="ECO:0000256" key="2">
    <source>
        <dbReference type="SAM" id="SignalP"/>
    </source>
</evidence>
<reference key="2">
    <citation type="submission" date="2011-08" db="EMBL/GenBank/DDBJ databases">
        <title>Genome sequence of Naumovozyma castellii.</title>
        <authorList>
            <person name="Gordon J.L."/>
            <person name="Armisen D."/>
            <person name="Proux-Wera E."/>
            <person name="OhEigeartaigh S.S."/>
            <person name="Byrne K.P."/>
            <person name="Wolfe K.H."/>
        </authorList>
    </citation>
    <scope>NUCLEOTIDE SEQUENCE</scope>
    <source>
        <strain>Type strain:CBS 4309</strain>
    </source>
</reference>
<accession>G0VAI6</accession>
<evidence type="ECO:0000256" key="1">
    <source>
        <dbReference type="SAM" id="MobiDB-lite"/>
    </source>
</evidence>
<dbReference type="HOGENOM" id="CLU_412244_0_0_1"/>
<dbReference type="Proteomes" id="UP000001640">
    <property type="component" value="Chromosome 2"/>
</dbReference>
<dbReference type="KEGG" id="ncs:NCAS_0B04270"/>
<evidence type="ECO:0000313" key="3">
    <source>
        <dbReference type="EMBL" id="CCC68511.1"/>
    </source>
</evidence>
<name>G0VAI6_NAUCA</name>
<dbReference type="RefSeq" id="XP_003674884.1">
    <property type="nucleotide sequence ID" value="XM_003674836.1"/>
</dbReference>
<proteinExistence type="predicted"/>
<protein>
    <recommendedName>
        <fullName evidence="5">Hyphally-regulated cell wall protein N-terminal domain-containing protein</fullName>
    </recommendedName>
</protein>
<feature type="region of interest" description="Disordered" evidence="1">
    <location>
        <begin position="467"/>
        <end position="561"/>
    </location>
</feature>